<evidence type="ECO:0000313" key="3">
    <source>
        <dbReference type="Proteomes" id="UP000221394"/>
    </source>
</evidence>
<keyword evidence="2" id="KW-0645">Protease</keyword>
<keyword evidence="1" id="KW-0732">Signal</keyword>
<dbReference type="AlphaFoldDB" id="A0A2A9EDA3"/>
<keyword evidence="2" id="KW-0378">Hydrolase</keyword>
<evidence type="ECO:0000256" key="1">
    <source>
        <dbReference type="SAM" id="SignalP"/>
    </source>
</evidence>
<sequence length="403" mass="42802">MFRRVMVFVVSGALALTGASAGLTPAQAAHVSAAAQESAVSTIVGKVVGRDGDPIPDVTVWATRTNDASTAASGADGRFEIEVAREGSYALSFDAPDVGGGITYDLSLKTPRVAAGARTDVGTVKLVPPASWGTSHIEVKISNLRAVGSGEEDPAYIYLKNNRGDYVKVDSVYQDIDTKRTAYFRDIAPGRYRVVVPATGQSLVITVGKGETAKRTLKLKKPAKRGNLVVKTARGLRVETFVVSNAAGLDISGQYASESHPVRDLPVGTYTVTAHRASGDVVTKVKVRAGRTTTAVLPLRFGGAVKVKVKAPSAAHSPLVILKGVGTAKRYEFRVSEKTGELVGRRIAPGRYRVIVRDVDEAGRKFTRGGAKDAYYKGKTLKKSTIITVKRGKTTKLSTITMK</sequence>
<keyword evidence="3" id="KW-1185">Reference proteome</keyword>
<dbReference type="Pfam" id="PF13620">
    <property type="entry name" value="CarboxypepD_reg"/>
    <property type="match status" value="1"/>
</dbReference>
<feature type="chain" id="PRO_5012653893" evidence="1">
    <location>
        <begin position="29"/>
        <end position="403"/>
    </location>
</feature>
<proteinExistence type="predicted"/>
<keyword evidence="2" id="KW-0121">Carboxypeptidase</keyword>
<accession>A0A2A9EDA3</accession>
<dbReference type="InterPro" id="IPR008969">
    <property type="entry name" value="CarboxyPept-like_regulatory"/>
</dbReference>
<dbReference type="Proteomes" id="UP000221394">
    <property type="component" value="Unassembled WGS sequence"/>
</dbReference>
<protein>
    <submittedName>
        <fullName evidence="2">Carboxypeptidase family protein</fullName>
    </submittedName>
</protein>
<reference evidence="2 3" key="1">
    <citation type="submission" date="2017-10" db="EMBL/GenBank/DDBJ databases">
        <title>Sequencing the genomes of 1000 actinobacteria strains.</title>
        <authorList>
            <person name="Klenk H.-P."/>
        </authorList>
    </citation>
    <scope>NUCLEOTIDE SEQUENCE [LARGE SCALE GENOMIC DNA]</scope>
    <source>
        <strain evidence="2 3">DSM 21574</strain>
    </source>
</reference>
<dbReference type="Gene3D" id="2.60.40.1120">
    <property type="entry name" value="Carboxypeptidase-like, regulatory domain"/>
    <property type="match status" value="1"/>
</dbReference>
<gene>
    <name evidence="2" type="ORF">ATL41_1346</name>
</gene>
<evidence type="ECO:0000313" key="2">
    <source>
        <dbReference type="EMBL" id="PFG36616.1"/>
    </source>
</evidence>
<organism evidence="2 3">
    <name type="scientific">Flavimobilis soli</name>
    <dbReference type="NCBI Taxonomy" id="442709"/>
    <lineage>
        <taxon>Bacteria</taxon>
        <taxon>Bacillati</taxon>
        <taxon>Actinomycetota</taxon>
        <taxon>Actinomycetes</taxon>
        <taxon>Micrococcales</taxon>
        <taxon>Jonesiaceae</taxon>
        <taxon>Flavimobilis</taxon>
    </lineage>
</organism>
<name>A0A2A9EDA3_9MICO</name>
<comment type="caution">
    <text evidence="2">The sequence shown here is derived from an EMBL/GenBank/DDBJ whole genome shotgun (WGS) entry which is preliminary data.</text>
</comment>
<dbReference type="GO" id="GO:0004180">
    <property type="term" value="F:carboxypeptidase activity"/>
    <property type="evidence" value="ECO:0007669"/>
    <property type="project" value="UniProtKB-KW"/>
</dbReference>
<feature type="signal peptide" evidence="1">
    <location>
        <begin position="1"/>
        <end position="28"/>
    </location>
</feature>
<dbReference type="SUPFAM" id="SSF49464">
    <property type="entry name" value="Carboxypeptidase regulatory domain-like"/>
    <property type="match status" value="1"/>
</dbReference>
<dbReference type="EMBL" id="PDJH01000001">
    <property type="protein sequence ID" value="PFG36616.1"/>
    <property type="molecule type" value="Genomic_DNA"/>
</dbReference>